<protein>
    <submittedName>
        <fullName evidence="2">Uncharacterized protein</fullName>
    </submittedName>
</protein>
<comment type="caution">
    <text evidence="2">The sequence shown here is derived from an EMBL/GenBank/DDBJ whole genome shotgun (WGS) entry which is preliminary data.</text>
</comment>
<organism evidence="2 3">
    <name type="scientific">Mycena sanguinolenta</name>
    <dbReference type="NCBI Taxonomy" id="230812"/>
    <lineage>
        <taxon>Eukaryota</taxon>
        <taxon>Fungi</taxon>
        <taxon>Dikarya</taxon>
        <taxon>Basidiomycota</taxon>
        <taxon>Agaricomycotina</taxon>
        <taxon>Agaricomycetes</taxon>
        <taxon>Agaricomycetidae</taxon>
        <taxon>Agaricales</taxon>
        <taxon>Marasmiineae</taxon>
        <taxon>Mycenaceae</taxon>
        <taxon>Mycena</taxon>
    </lineage>
</organism>
<dbReference type="AlphaFoldDB" id="A0A8H6X789"/>
<sequence length="420" mass="46804">MHQKLRLAPAVVSGTTKSREAASKMYHVPNDDSDIEDEPTVPLPPAARAIPGSIIRIARPGTPAAPPTTNGAIPGSIIRVARPTPSQTAPAPPPQRPKHPWRDHPPKRLQRRSGLGGSPRSASRIASRGVWNLHVWRTIPLNVNLHLEDRFHAPVASSGWQAVREDPPERKAYSLDEVLSMDTRMHLVDWQGKPTPVVDADRNILFCLGSFPNDERWGPDVADAAKQAMQRAAIDLYSDEGWLREGQPAARRGVHHAESVSPSMGGGQPYPQNLAHSVHLLAIFTGLFALKPFERIAGWTNMLFMAFAPVLHAFYETPLEDLCTWDHRQERNKHIRRNFPPRCSVFSTTTFNFGPRTVTFPHIDFWNLAWGWCAITALGDFDPDCGGHLRYRYGELATTRNERTVSNGDQAWLQSSALPM</sequence>
<dbReference type="Proteomes" id="UP000623467">
    <property type="component" value="Unassembled WGS sequence"/>
</dbReference>
<proteinExistence type="predicted"/>
<name>A0A8H6X789_9AGAR</name>
<gene>
    <name evidence="2" type="ORF">MSAN_02331800</name>
</gene>
<evidence type="ECO:0000313" key="3">
    <source>
        <dbReference type="Proteomes" id="UP000623467"/>
    </source>
</evidence>
<feature type="region of interest" description="Disordered" evidence="1">
    <location>
        <begin position="83"/>
        <end position="123"/>
    </location>
</feature>
<accession>A0A8H6X789</accession>
<dbReference type="EMBL" id="JACAZH010000040">
    <property type="protein sequence ID" value="KAF7335853.1"/>
    <property type="molecule type" value="Genomic_DNA"/>
</dbReference>
<dbReference type="OrthoDB" id="2993722at2759"/>
<evidence type="ECO:0000313" key="2">
    <source>
        <dbReference type="EMBL" id="KAF7335853.1"/>
    </source>
</evidence>
<evidence type="ECO:0000256" key="1">
    <source>
        <dbReference type="SAM" id="MobiDB-lite"/>
    </source>
</evidence>
<keyword evidence="3" id="KW-1185">Reference proteome</keyword>
<reference evidence="2" key="1">
    <citation type="submission" date="2020-05" db="EMBL/GenBank/DDBJ databases">
        <title>Mycena genomes resolve the evolution of fungal bioluminescence.</title>
        <authorList>
            <person name="Tsai I.J."/>
        </authorList>
    </citation>
    <scope>NUCLEOTIDE SEQUENCE</scope>
    <source>
        <strain evidence="2">160909Yilan</strain>
    </source>
</reference>
<feature type="region of interest" description="Disordered" evidence="1">
    <location>
        <begin position="1"/>
        <end position="39"/>
    </location>
</feature>